<feature type="transmembrane region" description="Helical" evidence="4">
    <location>
        <begin position="309"/>
        <end position="326"/>
    </location>
</feature>
<dbReference type="GO" id="GO:0000030">
    <property type="term" value="F:mannosyltransferase activity"/>
    <property type="evidence" value="ECO:0007669"/>
    <property type="project" value="TreeGrafter"/>
</dbReference>
<keyword evidence="4" id="KW-0812">Transmembrane</keyword>
<reference evidence="5" key="1">
    <citation type="submission" date="2021-04" db="EMBL/GenBank/DDBJ databases">
        <authorList>
            <person name="Rodrigo-Torres L."/>
            <person name="Arahal R. D."/>
            <person name="Lucena T."/>
        </authorList>
    </citation>
    <scope>NUCLEOTIDE SEQUENCE</scope>
    <source>
        <strain evidence="5">AS29M-1</strain>
    </source>
</reference>
<keyword evidence="2" id="KW-0802">TPR repeat</keyword>
<dbReference type="EMBL" id="OU015584">
    <property type="protein sequence ID" value="CAG5079155.1"/>
    <property type="molecule type" value="Genomic_DNA"/>
</dbReference>
<feature type="coiled-coil region" evidence="3">
    <location>
        <begin position="753"/>
        <end position="780"/>
    </location>
</feature>
<evidence type="ECO:0008006" key="7">
    <source>
        <dbReference type="Google" id="ProtNLM"/>
    </source>
</evidence>
<proteinExistence type="predicted"/>
<feature type="transmembrane region" description="Helical" evidence="4">
    <location>
        <begin position="396"/>
        <end position="413"/>
    </location>
</feature>
<protein>
    <recommendedName>
        <fullName evidence="7">Tetratricopeptide repeat protein</fullName>
    </recommendedName>
</protein>
<dbReference type="AlphaFoldDB" id="A0A916JLM0"/>
<keyword evidence="6" id="KW-1185">Reference proteome</keyword>
<keyword evidence="1" id="KW-0677">Repeat</keyword>
<keyword evidence="3" id="KW-0175">Coiled coil</keyword>
<dbReference type="KEGG" id="ptan:CRYO30217_00874"/>
<evidence type="ECO:0000256" key="4">
    <source>
        <dbReference type="SAM" id="Phobius"/>
    </source>
</evidence>
<accession>A0A916JLM0</accession>
<name>A0A916JLM0_9FLAO</name>
<evidence type="ECO:0000313" key="6">
    <source>
        <dbReference type="Proteomes" id="UP000683507"/>
    </source>
</evidence>
<dbReference type="GO" id="GO:0030968">
    <property type="term" value="P:endoplasmic reticulum unfolded protein response"/>
    <property type="evidence" value="ECO:0007669"/>
    <property type="project" value="TreeGrafter"/>
</dbReference>
<dbReference type="SMART" id="SM00028">
    <property type="entry name" value="TPR"/>
    <property type="match status" value="3"/>
</dbReference>
<sequence length="832" mass="95984">MSKHEKNTSNLKIGKFLPYYLGIFVLAFIFYGNSMKNEYSMDDNLVTSTYNSKHPTVEGGIASIPKIFTSHFVVNNKQSYAYRPVTTTSFAIEYQFFGQNPTVSHFFNILLYAIGIVVLFRVLNQIWGEEKYILTVLSCFIFLIHPIHSEVVNNIKSRDELLSFLFGILALKQALNHYDKKKILSLILSFVFILMSLLSKKTGMIFIALLPLTLYYFRSINLKRVGVIVSVVVVGFVVFKFMGKTLLSDPVARVKYYFENPLYYTGFADRIPMFFYSNWYYLSLMILPYPLRYYYGYDQVPIADWSNPLVYLMLLVMVASVGIAVWRIKRKEIWGYGVLFYFLGIGGACNLLFPAVGIIAERFAFIASLGFSILVAYGIYYYFFQQEGKFANSKNLIKITLGILSVVCLGYVFNRNKAWKTDTSLYKTDIVHLDQSYKAHNMLGQAYYTEGIQLASQNSPANVYMAKVDSAEREFLACLSIYDQYAVTFNNLGALNYSFRGNVDTAYYYFSRAVEIDSNYLEASYNLGNVEFWNWKSYFYLIDAIKTLPSDSSTTNKKIDPSSAKQVDMLGSTLERLRSNCQSTISNSANGATDNQTFLSNLKNNTLSLVASFGLKTYFNEQEFEQIIQTNAGDIISSYSSGTLDKHLFKFLSVQILKNYYSQVLSQNATIKQIEDYAQERMNYFEKNLLPHLSKCFDLDPTYYPPYNTMHEYYEIKKDFQKVIEINEKALKVNEFQYFHEFYTKIAVAYVKLNQLDQAYENYLLALDEFDRNIREINEDTGAHPQESQKKQAVLAKVIQQRKFLLKKLISLSEQLGKFEDNQQFKSLLQSN</sequence>
<dbReference type="RefSeq" id="WP_258541096.1">
    <property type="nucleotide sequence ID" value="NZ_OU015584.1"/>
</dbReference>
<dbReference type="InterPro" id="IPR011990">
    <property type="entry name" value="TPR-like_helical_dom_sf"/>
</dbReference>
<feature type="transmembrane region" description="Helical" evidence="4">
    <location>
        <begin position="16"/>
        <end position="34"/>
    </location>
</feature>
<keyword evidence="4" id="KW-0472">Membrane</keyword>
<feature type="transmembrane region" description="Helical" evidence="4">
    <location>
        <begin position="190"/>
        <end position="213"/>
    </location>
</feature>
<dbReference type="PANTHER" id="PTHR44227">
    <property type="match status" value="1"/>
</dbReference>
<dbReference type="InterPro" id="IPR019734">
    <property type="entry name" value="TPR_rpt"/>
</dbReference>
<evidence type="ECO:0000256" key="3">
    <source>
        <dbReference type="SAM" id="Coils"/>
    </source>
</evidence>
<keyword evidence="4" id="KW-1133">Transmembrane helix</keyword>
<feature type="transmembrane region" description="Helical" evidence="4">
    <location>
        <begin position="279"/>
        <end position="297"/>
    </location>
</feature>
<feature type="transmembrane region" description="Helical" evidence="4">
    <location>
        <begin position="338"/>
        <end position="359"/>
    </location>
</feature>
<dbReference type="Gene3D" id="1.25.40.10">
    <property type="entry name" value="Tetratricopeptide repeat domain"/>
    <property type="match status" value="2"/>
</dbReference>
<dbReference type="InterPro" id="IPR052346">
    <property type="entry name" value="O-mannosyl-transferase_TMTC"/>
</dbReference>
<dbReference type="SUPFAM" id="SSF48452">
    <property type="entry name" value="TPR-like"/>
    <property type="match status" value="2"/>
</dbReference>
<dbReference type="Proteomes" id="UP000683507">
    <property type="component" value="Chromosome"/>
</dbReference>
<evidence type="ECO:0000256" key="2">
    <source>
        <dbReference type="ARBA" id="ARBA00022803"/>
    </source>
</evidence>
<dbReference type="GO" id="GO:0035269">
    <property type="term" value="P:protein O-linked glycosylation via mannose"/>
    <property type="evidence" value="ECO:0007669"/>
    <property type="project" value="TreeGrafter"/>
</dbReference>
<organism evidence="5 6">
    <name type="scientific">Parvicella tangerina</name>
    <dbReference type="NCBI Taxonomy" id="2829795"/>
    <lineage>
        <taxon>Bacteria</taxon>
        <taxon>Pseudomonadati</taxon>
        <taxon>Bacteroidota</taxon>
        <taxon>Flavobacteriia</taxon>
        <taxon>Flavobacteriales</taxon>
        <taxon>Parvicellaceae</taxon>
        <taxon>Parvicella</taxon>
    </lineage>
</organism>
<feature type="transmembrane region" description="Helical" evidence="4">
    <location>
        <begin position="225"/>
        <end position="243"/>
    </location>
</feature>
<feature type="transmembrane region" description="Helical" evidence="4">
    <location>
        <begin position="103"/>
        <end position="120"/>
    </location>
</feature>
<evidence type="ECO:0000256" key="1">
    <source>
        <dbReference type="ARBA" id="ARBA00022737"/>
    </source>
</evidence>
<feature type="transmembrane region" description="Helical" evidence="4">
    <location>
        <begin position="365"/>
        <end position="384"/>
    </location>
</feature>
<gene>
    <name evidence="5" type="ORF">CRYO30217_00874</name>
</gene>
<dbReference type="PANTHER" id="PTHR44227:SF3">
    <property type="entry name" value="PROTEIN O-MANNOSYL-TRANSFERASE TMTC4"/>
    <property type="match status" value="1"/>
</dbReference>
<evidence type="ECO:0000313" key="5">
    <source>
        <dbReference type="EMBL" id="CAG5079155.1"/>
    </source>
</evidence>